<dbReference type="PANTHER" id="PTHR30344:SF1">
    <property type="entry name" value="6-PHOSPHOGLUCONOLACTONASE"/>
    <property type="match status" value="1"/>
</dbReference>
<dbReference type="Gene3D" id="2.130.10.10">
    <property type="entry name" value="YVTN repeat-like/Quinoprotein amine dehydrogenase"/>
    <property type="match status" value="1"/>
</dbReference>
<evidence type="ECO:0000256" key="1">
    <source>
        <dbReference type="ARBA" id="ARBA00005564"/>
    </source>
</evidence>
<dbReference type="GO" id="GO:0017057">
    <property type="term" value="F:6-phosphogluconolactonase activity"/>
    <property type="evidence" value="ECO:0007669"/>
    <property type="project" value="TreeGrafter"/>
</dbReference>
<dbReference type="InterPro" id="IPR015943">
    <property type="entry name" value="WD40/YVTN_repeat-like_dom_sf"/>
</dbReference>
<dbReference type="AlphaFoldDB" id="K3X3U9"/>
<dbReference type="PANTHER" id="PTHR30344">
    <property type="entry name" value="6-PHOSPHOGLUCONOLACTONASE-RELATED"/>
    <property type="match status" value="1"/>
</dbReference>
<protein>
    <recommendedName>
        <fullName evidence="4">6-phosphogluconolactonase</fullName>
    </recommendedName>
</protein>
<organism evidence="2 3">
    <name type="scientific">Globisporangium ultimum (strain ATCC 200006 / CBS 805.95 / DAOM BR144)</name>
    <name type="common">Pythium ultimum</name>
    <dbReference type="NCBI Taxonomy" id="431595"/>
    <lineage>
        <taxon>Eukaryota</taxon>
        <taxon>Sar</taxon>
        <taxon>Stramenopiles</taxon>
        <taxon>Oomycota</taxon>
        <taxon>Peronosporomycetes</taxon>
        <taxon>Pythiales</taxon>
        <taxon>Pythiaceae</taxon>
        <taxon>Globisporangium</taxon>
    </lineage>
</organism>
<dbReference type="Pfam" id="PF10282">
    <property type="entry name" value="Lactonase"/>
    <property type="match status" value="1"/>
</dbReference>
<evidence type="ECO:0008006" key="4">
    <source>
        <dbReference type="Google" id="ProtNLM"/>
    </source>
</evidence>
<dbReference type="InParanoid" id="K3X3U9"/>
<name>K3X3U9_GLOUD</name>
<comment type="similarity">
    <text evidence="1">Belongs to the cycloisomerase 2 family.</text>
</comment>
<reference evidence="2" key="3">
    <citation type="submission" date="2015-02" db="UniProtKB">
        <authorList>
            <consortium name="EnsemblProtists"/>
        </authorList>
    </citation>
    <scope>IDENTIFICATION</scope>
    <source>
        <strain evidence="2">DAOM BR144</strain>
    </source>
</reference>
<reference evidence="3" key="1">
    <citation type="journal article" date="2010" name="Genome Biol.">
        <title>Genome sequence of the necrotrophic plant pathogen Pythium ultimum reveals original pathogenicity mechanisms and effector repertoire.</title>
        <authorList>
            <person name="Levesque C.A."/>
            <person name="Brouwer H."/>
            <person name="Cano L."/>
            <person name="Hamilton J.P."/>
            <person name="Holt C."/>
            <person name="Huitema E."/>
            <person name="Raffaele S."/>
            <person name="Robideau G.P."/>
            <person name="Thines M."/>
            <person name="Win J."/>
            <person name="Zerillo M.M."/>
            <person name="Beakes G.W."/>
            <person name="Boore J.L."/>
            <person name="Busam D."/>
            <person name="Dumas B."/>
            <person name="Ferriera S."/>
            <person name="Fuerstenberg S.I."/>
            <person name="Gachon C.M."/>
            <person name="Gaulin E."/>
            <person name="Govers F."/>
            <person name="Grenville-Briggs L."/>
            <person name="Horner N."/>
            <person name="Hostetler J."/>
            <person name="Jiang R.H."/>
            <person name="Johnson J."/>
            <person name="Krajaejun T."/>
            <person name="Lin H."/>
            <person name="Meijer H.J."/>
            <person name="Moore B."/>
            <person name="Morris P."/>
            <person name="Phuntmart V."/>
            <person name="Puiu D."/>
            <person name="Shetty J."/>
            <person name="Stajich J.E."/>
            <person name="Tripathy S."/>
            <person name="Wawra S."/>
            <person name="van West P."/>
            <person name="Whitty B.R."/>
            <person name="Coutinho P.M."/>
            <person name="Henrissat B."/>
            <person name="Martin F."/>
            <person name="Thomas P.D."/>
            <person name="Tyler B.M."/>
            <person name="De Vries R.P."/>
            <person name="Kamoun S."/>
            <person name="Yandell M."/>
            <person name="Tisserat N."/>
            <person name="Buell C.R."/>
        </authorList>
    </citation>
    <scope>NUCLEOTIDE SEQUENCE</scope>
    <source>
        <strain evidence="3">DAOM:BR144</strain>
    </source>
</reference>
<keyword evidence="3" id="KW-1185">Reference proteome</keyword>
<dbReference type="EnsemblProtists" id="PYU1_T011898">
    <property type="protein sequence ID" value="PYU1_T011898"/>
    <property type="gene ID" value="PYU1_G011872"/>
</dbReference>
<dbReference type="OMA" id="PRMFEIT"/>
<dbReference type="InterPro" id="IPR050282">
    <property type="entry name" value="Cycloisomerase_2"/>
</dbReference>
<dbReference type="SUPFAM" id="SSF75011">
    <property type="entry name" value="3-carboxy-cis,cis-mucoante lactonizing enzyme"/>
    <property type="match status" value="1"/>
</dbReference>
<dbReference type="Proteomes" id="UP000019132">
    <property type="component" value="Unassembled WGS sequence"/>
</dbReference>
<sequence length="165" mass="17824">MARFQPETGPRHMALHPSGNVAYVVDEISNTIGVYPLNADSKSLSLSTIQRISTLPSGFTQSSSSADIHVSADGKFVYTSNRGHNSIAIFKVTSQTTGILERIGTEPTRGQTPRSFLVYNDYLIVANQDTDTIEVFRRNADGTLTHTGNSVSSSTPVSLYIPSTV</sequence>
<dbReference type="VEuPathDB" id="FungiDB:PYU1_G011872"/>
<dbReference type="EMBL" id="GL376637">
    <property type="status" value="NOT_ANNOTATED_CDS"/>
    <property type="molecule type" value="Genomic_DNA"/>
</dbReference>
<reference evidence="3" key="2">
    <citation type="submission" date="2010-04" db="EMBL/GenBank/DDBJ databases">
        <authorList>
            <person name="Buell R."/>
            <person name="Hamilton J."/>
            <person name="Hostetler J."/>
        </authorList>
    </citation>
    <scope>NUCLEOTIDE SEQUENCE [LARGE SCALE GENOMIC DNA]</scope>
    <source>
        <strain evidence="3">DAOM:BR144</strain>
    </source>
</reference>
<accession>K3X3U9</accession>
<proteinExistence type="inferred from homology"/>
<dbReference type="HOGENOM" id="CLU_112914_0_0_1"/>
<evidence type="ECO:0000313" key="3">
    <source>
        <dbReference type="Proteomes" id="UP000019132"/>
    </source>
</evidence>
<evidence type="ECO:0000313" key="2">
    <source>
        <dbReference type="EnsemblProtists" id="PYU1_T011898"/>
    </source>
</evidence>
<dbReference type="STRING" id="431595.K3X3U9"/>
<dbReference type="InterPro" id="IPR019405">
    <property type="entry name" value="Lactonase_7-beta_prop"/>
</dbReference>